<dbReference type="AlphaFoldDB" id="M5GDS5"/>
<reference evidence="2 3" key="1">
    <citation type="journal article" date="2012" name="Science">
        <title>The Paleozoic origin of enzymatic lignin decomposition reconstructed from 31 fungal genomes.</title>
        <authorList>
            <person name="Floudas D."/>
            <person name="Binder M."/>
            <person name="Riley R."/>
            <person name="Barry K."/>
            <person name="Blanchette R.A."/>
            <person name="Henrissat B."/>
            <person name="Martinez A.T."/>
            <person name="Otillar R."/>
            <person name="Spatafora J.W."/>
            <person name="Yadav J.S."/>
            <person name="Aerts A."/>
            <person name="Benoit I."/>
            <person name="Boyd A."/>
            <person name="Carlson A."/>
            <person name="Copeland A."/>
            <person name="Coutinho P.M."/>
            <person name="de Vries R.P."/>
            <person name="Ferreira P."/>
            <person name="Findley K."/>
            <person name="Foster B."/>
            <person name="Gaskell J."/>
            <person name="Glotzer D."/>
            <person name="Gorecki P."/>
            <person name="Heitman J."/>
            <person name="Hesse C."/>
            <person name="Hori C."/>
            <person name="Igarashi K."/>
            <person name="Jurgens J.A."/>
            <person name="Kallen N."/>
            <person name="Kersten P."/>
            <person name="Kohler A."/>
            <person name="Kuees U."/>
            <person name="Kumar T.K.A."/>
            <person name="Kuo A."/>
            <person name="LaButti K."/>
            <person name="Larrondo L.F."/>
            <person name="Lindquist E."/>
            <person name="Ling A."/>
            <person name="Lombard V."/>
            <person name="Lucas S."/>
            <person name="Lundell T."/>
            <person name="Martin R."/>
            <person name="McLaughlin D.J."/>
            <person name="Morgenstern I."/>
            <person name="Morin E."/>
            <person name="Murat C."/>
            <person name="Nagy L.G."/>
            <person name="Nolan M."/>
            <person name="Ohm R.A."/>
            <person name="Patyshakuliyeva A."/>
            <person name="Rokas A."/>
            <person name="Ruiz-Duenas F.J."/>
            <person name="Sabat G."/>
            <person name="Salamov A."/>
            <person name="Samejima M."/>
            <person name="Schmutz J."/>
            <person name="Slot J.C."/>
            <person name="St John F."/>
            <person name="Stenlid J."/>
            <person name="Sun H."/>
            <person name="Sun S."/>
            <person name="Syed K."/>
            <person name="Tsang A."/>
            <person name="Wiebenga A."/>
            <person name="Young D."/>
            <person name="Pisabarro A."/>
            <person name="Eastwood D.C."/>
            <person name="Martin F."/>
            <person name="Cullen D."/>
            <person name="Grigoriev I.V."/>
            <person name="Hibbett D.S."/>
        </authorList>
    </citation>
    <scope>NUCLEOTIDE SEQUENCE [LARGE SCALE GENOMIC DNA]</scope>
    <source>
        <strain evidence="2 3">DJM-731 SS1</strain>
    </source>
</reference>
<keyword evidence="3" id="KW-1185">Reference proteome</keyword>
<dbReference type="RefSeq" id="XP_040629547.1">
    <property type="nucleotide sequence ID" value="XM_040772498.1"/>
</dbReference>
<feature type="region of interest" description="Disordered" evidence="1">
    <location>
        <begin position="57"/>
        <end position="78"/>
    </location>
</feature>
<accession>M5GDS5</accession>
<evidence type="ECO:0000313" key="2">
    <source>
        <dbReference type="EMBL" id="EJU02653.1"/>
    </source>
</evidence>
<protein>
    <submittedName>
        <fullName evidence="2">Uncharacterized protein</fullName>
    </submittedName>
</protein>
<evidence type="ECO:0000313" key="3">
    <source>
        <dbReference type="Proteomes" id="UP000030653"/>
    </source>
</evidence>
<gene>
    <name evidence="2" type="ORF">DACRYDRAFT_21683</name>
</gene>
<dbReference type="HOGENOM" id="CLU_2621976_0_0_1"/>
<organism evidence="2 3">
    <name type="scientific">Dacryopinax primogenitus (strain DJM 731)</name>
    <name type="common">Brown rot fungus</name>
    <dbReference type="NCBI Taxonomy" id="1858805"/>
    <lineage>
        <taxon>Eukaryota</taxon>
        <taxon>Fungi</taxon>
        <taxon>Dikarya</taxon>
        <taxon>Basidiomycota</taxon>
        <taxon>Agaricomycotina</taxon>
        <taxon>Dacrymycetes</taxon>
        <taxon>Dacrymycetales</taxon>
        <taxon>Dacrymycetaceae</taxon>
        <taxon>Dacryopinax</taxon>
    </lineage>
</organism>
<sequence>MHTDHRRLSGCARVFKSRVLPSSKLTPPSISLSHLPSVRIHLAQSRRILLHQALYTDQQPSSERVSEISNAPIHPLFH</sequence>
<name>M5GDS5_DACPD</name>
<feature type="compositionally biased region" description="Polar residues" evidence="1">
    <location>
        <begin position="57"/>
        <end position="69"/>
    </location>
</feature>
<evidence type="ECO:0000256" key="1">
    <source>
        <dbReference type="SAM" id="MobiDB-lite"/>
    </source>
</evidence>
<dbReference type="Proteomes" id="UP000030653">
    <property type="component" value="Unassembled WGS sequence"/>
</dbReference>
<dbReference type="GeneID" id="63687560"/>
<dbReference type="EMBL" id="JH795861">
    <property type="protein sequence ID" value="EJU02653.1"/>
    <property type="molecule type" value="Genomic_DNA"/>
</dbReference>
<proteinExistence type="predicted"/>